<feature type="non-terminal residue" evidence="1">
    <location>
        <position position="47"/>
    </location>
</feature>
<organism evidence="1">
    <name type="scientific">marine sediment metagenome</name>
    <dbReference type="NCBI Taxonomy" id="412755"/>
    <lineage>
        <taxon>unclassified sequences</taxon>
        <taxon>metagenomes</taxon>
        <taxon>ecological metagenomes</taxon>
    </lineage>
</organism>
<dbReference type="SUPFAM" id="SSF56317">
    <property type="entry name" value="Carbon-nitrogen hydrolase"/>
    <property type="match status" value="1"/>
</dbReference>
<comment type="caution">
    <text evidence="1">The sequence shown here is derived from an EMBL/GenBank/DDBJ whole genome shotgun (WGS) entry which is preliminary data.</text>
</comment>
<dbReference type="InterPro" id="IPR036526">
    <property type="entry name" value="C-N_Hydrolase_sf"/>
</dbReference>
<evidence type="ECO:0000313" key="1">
    <source>
        <dbReference type="EMBL" id="KKM03703.1"/>
    </source>
</evidence>
<accession>A0A0F9JXQ6</accession>
<protein>
    <recommendedName>
        <fullName evidence="2">CN hydrolase domain-containing protein</fullName>
    </recommendedName>
</protein>
<reference evidence="1" key="1">
    <citation type="journal article" date="2015" name="Nature">
        <title>Complex archaea that bridge the gap between prokaryotes and eukaryotes.</title>
        <authorList>
            <person name="Spang A."/>
            <person name="Saw J.H."/>
            <person name="Jorgensen S.L."/>
            <person name="Zaremba-Niedzwiedzka K."/>
            <person name="Martijn J."/>
            <person name="Lind A.E."/>
            <person name="van Eijk R."/>
            <person name="Schleper C."/>
            <person name="Guy L."/>
            <person name="Ettema T.J."/>
        </authorList>
    </citation>
    <scope>NUCLEOTIDE SEQUENCE</scope>
</reference>
<sequence>MVKLGIIQTCSFSSNEQGINKVSKMLEGLGRKETDIVCLPEQWLKDN</sequence>
<evidence type="ECO:0008006" key="2">
    <source>
        <dbReference type="Google" id="ProtNLM"/>
    </source>
</evidence>
<dbReference type="EMBL" id="LAZR01016623">
    <property type="protein sequence ID" value="KKM03703.1"/>
    <property type="molecule type" value="Genomic_DNA"/>
</dbReference>
<dbReference type="AlphaFoldDB" id="A0A0F9JXQ6"/>
<name>A0A0F9JXQ6_9ZZZZ</name>
<gene>
    <name evidence="1" type="ORF">LCGC14_1771720</name>
</gene>
<proteinExistence type="predicted"/>